<comment type="caution">
    <text evidence="3">The sequence shown here is derived from an EMBL/GenBank/DDBJ whole genome shotgun (WGS) entry which is preliminary data.</text>
</comment>
<dbReference type="AlphaFoldDB" id="A0A8I3A298"/>
<feature type="compositionally biased region" description="Pro residues" evidence="1">
    <location>
        <begin position="48"/>
        <end position="58"/>
    </location>
</feature>
<dbReference type="OrthoDB" id="5233297at2759"/>
<feature type="compositionally biased region" description="Polar residues" evidence="1">
    <location>
        <begin position="8"/>
        <end position="19"/>
    </location>
</feature>
<protein>
    <submittedName>
        <fullName evidence="3">Uncharacterized protein</fullName>
    </submittedName>
</protein>
<feature type="region of interest" description="Disordered" evidence="1">
    <location>
        <begin position="1"/>
        <end position="25"/>
    </location>
</feature>
<evidence type="ECO:0000313" key="3">
    <source>
        <dbReference type="EMBL" id="KAG7143183.1"/>
    </source>
</evidence>
<proteinExistence type="predicted"/>
<organism evidence="3 4">
    <name type="scientific">Verticillium longisporum</name>
    <name type="common">Verticillium dahliae var. longisporum</name>
    <dbReference type="NCBI Taxonomy" id="100787"/>
    <lineage>
        <taxon>Eukaryota</taxon>
        <taxon>Fungi</taxon>
        <taxon>Dikarya</taxon>
        <taxon>Ascomycota</taxon>
        <taxon>Pezizomycotina</taxon>
        <taxon>Sordariomycetes</taxon>
        <taxon>Hypocreomycetidae</taxon>
        <taxon>Glomerellales</taxon>
        <taxon>Plectosphaerellaceae</taxon>
        <taxon>Verticillium</taxon>
    </lineage>
</organism>
<dbReference type="EMBL" id="JAEMWZ010000009">
    <property type="protein sequence ID" value="KAG7143183.1"/>
    <property type="molecule type" value="Genomic_DNA"/>
</dbReference>
<evidence type="ECO:0000256" key="1">
    <source>
        <dbReference type="SAM" id="MobiDB-lite"/>
    </source>
</evidence>
<feature type="transmembrane region" description="Helical" evidence="2">
    <location>
        <begin position="297"/>
        <end position="317"/>
    </location>
</feature>
<dbReference type="Proteomes" id="UP000689129">
    <property type="component" value="Unassembled WGS sequence"/>
</dbReference>
<feature type="transmembrane region" description="Helical" evidence="2">
    <location>
        <begin position="347"/>
        <end position="371"/>
    </location>
</feature>
<accession>A0A8I3A298</accession>
<feature type="region of interest" description="Disordered" evidence="1">
    <location>
        <begin position="387"/>
        <end position="418"/>
    </location>
</feature>
<feature type="compositionally biased region" description="Polar residues" evidence="1">
    <location>
        <begin position="387"/>
        <end position="403"/>
    </location>
</feature>
<feature type="region of interest" description="Disordered" evidence="1">
    <location>
        <begin position="39"/>
        <end position="65"/>
    </location>
</feature>
<feature type="transmembrane region" description="Helical" evidence="2">
    <location>
        <begin position="324"/>
        <end position="341"/>
    </location>
</feature>
<name>A0A8I3A298_VERLO</name>
<reference evidence="3" key="1">
    <citation type="journal article" date="2021" name="Mol. Plant Pathol.">
        <title>A 20-kb lineage-specific genomic region tames virulence in pathogenic amphidiploid Verticillium longisporum.</title>
        <authorList>
            <person name="Harting R."/>
            <person name="Starke J."/>
            <person name="Kusch H."/>
            <person name="Poggeler S."/>
            <person name="Maurus I."/>
            <person name="Schluter R."/>
            <person name="Landesfeind M."/>
            <person name="Bulla I."/>
            <person name="Nowrousian M."/>
            <person name="de Jonge R."/>
            <person name="Stahlhut G."/>
            <person name="Hoff K.J."/>
            <person name="Asshauer K.P."/>
            <person name="Thurmer A."/>
            <person name="Stanke M."/>
            <person name="Daniel R."/>
            <person name="Morgenstern B."/>
            <person name="Thomma B.P.H.J."/>
            <person name="Kronstad J.W."/>
            <person name="Braus-Stromeyer S.A."/>
            <person name="Braus G.H."/>
        </authorList>
    </citation>
    <scope>NUCLEOTIDE SEQUENCE</scope>
    <source>
        <strain evidence="3">Vl32</strain>
    </source>
</reference>
<keyword evidence="2" id="KW-1133">Transmembrane helix</keyword>
<keyword evidence="2" id="KW-0472">Membrane</keyword>
<evidence type="ECO:0000313" key="4">
    <source>
        <dbReference type="Proteomes" id="UP000689129"/>
    </source>
</evidence>
<gene>
    <name evidence="3" type="ORF">HYQ45_018784</name>
</gene>
<evidence type="ECO:0000256" key="2">
    <source>
        <dbReference type="SAM" id="Phobius"/>
    </source>
</evidence>
<keyword evidence="2" id="KW-0812">Transmembrane</keyword>
<sequence length="418" mass="44454">MRPRLIKTASTSPHQNSFDHASHKTRITQDTHWHHNSMMAIPQRDPDTPPPTPRPTPAHIPHIHAVPPRPRLHAATSTTTTSFALPPPTYSSLAELSLAASILLPRSLPPSVTVPVLPPALRRLSRRPSARLVWAALFADGPARAAARLVLAILTNHVRRMLAPSLGAWVCATPLAALKLAVGSPHLFLDAQLVLASAPAAWGAVAQKGAVDVLGGAAARMMVEADAKSASGTAREVAVVGVLVWALAAAEYVQARTCHAVAVVLAVGKLVGGPAGVHRAVLGEVVARRWVGVPLCVWWVVYYLGFAVGPMVWGACASAARGRPGMLGLVGATAYVTYVVTRWSNKYYIVLELWGFVLVVGWVVIALLILAGRAASDILDRLHNDKGQTVSPETSQVADQTRTAARITQRAKSTRTHS</sequence>